<proteinExistence type="predicted"/>
<dbReference type="Proteomes" id="UP001231649">
    <property type="component" value="Chromosome 12"/>
</dbReference>
<keyword evidence="2" id="KW-1185">Reference proteome</keyword>
<organism evidence="1 2">
    <name type="scientific">Mythimna loreyi</name>
    <dbReference type="NCBI Taxonomy" id="667449"/>
    <lineage>
        <taxon>Eukaryota</taxon>
        <taxon>Metazoa</taxon>
        <taxon>Ecdysozoa</taxon>
        <taxon>Arthropoda</taxon>
        <taxon>Hexapoda</taxon>
        <taxon>Insecta</taxon>
        <taxon>Pterygota</taxon>
        <taxon>Neoptera</taxon>
        <taxon>Endopterygota</taxon>
        <taxon>Lepidoptera</taxon>
        <taxon>Glossata</taxon>
        <taxon>Ditrysia</taxon>
        <taxon>Noctuoidea</taxon>
        <taxon>Noctuidae</taxon>
        <taxon>Noctuinae</taxon>
        <taxon>Hadenini</taxon>
        <taxon>Mythimna</taxon>
    </lineage>
</organism>
<accession>A0ACC2R3N1</accession>
<dbReference type="EMBL" id="CM056788">
    <property type="protein sequence ID" value="KAJ8730927.1"/>
    <property type="molecule type" value="Genomic_DNA"/>
</dbReference>
<sequence>MSLIKENTSKIKIRTCRICLDANSSDMVPIEEENGWLSLFEICFGFALTIQDVPRLLCQTCAEKVQSYIKFKEKCRKSHNLWKLVISDVKCYITKHDNFVNATENTNETVATKTEIKDEEFDLSFDSDHFSNYDGNESITFSPIDIKMETQEEYTKSRVEENNANKNDCLARSTDNSKQMKNKSVNGNSCAEKTDQNINSTGNLNKTGKKIYTCSKCKETYERKAWYDRHKEVCRGRPKIRKKIIYDQEYSYDLGRKYEDHNIDKIKQESQNKIEIIVNESDTSFPCGLCHLSFASAKDGFIHLNDHWSSNELTCNLCDFVGIDLAAIICHRYSHVPRNKARFACHICKHDRYSLMALHFHYRKEHLKKAGGYCSRCNTEYDKLRYWKRHERRHVPPKYICDMCTKGFFFKSSLEAHIIDHMRLVKGICDICGIVLSRQRYIKTHKEAVHSSSKPIKCIHCKKMYKNKLSLMDHQKRCAKEKTLKCEVCNKAFAAPKELKLHMICHSGEKPFKCHFCGRTYKRKSNLVDHLYKHNKMNMPQCLICMKPFSCPASLKRHAAVHTGVRRYVCTAINCEKSFNHKKQMMTHIQLRHKNEVLEKSEVLQEEVV</sequence>
<evidence type="ECO:0000313" key="1">
    <source>
        <dbReference type="EMBL" id="KAJ8730927.1"/>
    </source>
</evidence>
<name>A0ACC2R3N1_9NEOP</name>
<reference evidence="1" key="1">
    <citation type="submission" date="2023-03" db="EMBL/GenBank/DDBJ databases">
        <title>Chromosome-level genomes of two armyworms, Mythimna separata and Mythimna loreyi, provide insights into the biosynthesis and reception of sex pheromones.</title>
        <authorList>
            <person name="Zhao H."/>
        </authorList>
    </citation>
    <scope>NUCLEOTIDE SEQUENCE</scope>
    <source>
        <strain evidence="1">BeijingLab</strain>
    </source>
</reference>
<protein>
    <submittedName>
        <fullName evidence="1">Uncharacterized protein</fullName>
    </submittedName>
</protein>
<evidence type="ECO:0000313" key="2">
    <source>
        <dbReference type="Proteomes" id="UP001231649"/>
    </source>
</evidence>
<gene>
    <name evidence="1" type="ORF">PYW08_002340</name>
</gene>
<comment type="caution">
    <text evidence="1">The sequence shown here is derived from an EMBL/GenBank/DDBJ whole genome shotgun (WGS) entry which is preliminary data.</text>
</comment>